<reference evidence="1" key="1">
    <citation type="submission" date="2024-12" db="EMBL/GenBank/DDBJ databases">
        <title>Comparative genomics and development of molecular markers within Purpureocillium lilacinum and among Purpureocillium species.</title>
        <authorList>
            <person name="Yeh Z.-Y."/>
            <person name="Ni N.-T."/>
            <person name="Lo P.-H."/>
            <person name="Mushyakhwo K."/>
            <person name="Lin C.-F."/>
            <person name="Nai Y.-S."/>
        </authorList>
    </citation>
    <scope>NUCLEOTIDE SEQUENCE</scope>
    <source>
        <strain evidence="1">NCHU-NPUST-175</strain>
    </source>
</reference>
<keyword evidence="2" id="KW-1185">Reference proteome</keyword>
<accession>A0ACC4DB16</accession>
<proteinExistence type="predicted"/>
<dbReference type="EMBL" id="JBGNUJ010000011">
    <property type="protein sequence ID" value="KAL3953566.1"/>
    <property type="molecule type" value="Genomic_DNA"/>
</dbReference>
<gene>
    <name evidence="1" type="ORF">ACCO45_011522</name>
</gene>
<dbReference type="Proteomes" id="UP001638806">
    <property type="component" value="Unassembled WGS sequence"/>
</dbReference>
<sequence length="1118" mass="121189">MRQRVTFLQGPSADIDPATLQIEEAGLLGPSAESIRQDRLSLSLDELPPDFATLLTAFDELHLKWASPVAYDTLDPFGSRISPGLHVTYVADKQDGDKATKLCFALQAFGPLDCTKPEAFVVAASESGTKKNAFYFYQELNDLSAFVGSSIGTICPSSDAMCESRLRNLRTAASLDMSYDSGSQTFIATPFWPLRQRAVAVPSSSGRTEVGIFAQDTPVKAELHELGVAGLLSVLGEKKEPSPTVFSFPSRHRTSDSHFSCEFLKPAGLHPTLQLKLSSAKPPLDDAGCAPHAFVTLPKTIFADRYQYEDSLFLASKNLTASRYTSLPVDLEAPAYTTTTWGSRFLLELAPPASGQAEEWTAEVPLHLRYLKPSASGSVPIEVPYPAVFWACDTAGEVDFSTNPFDRRQLGYDGLFDSQTSFWHVAPKPVIGNRITSAIFVPVLKDEGAAWIRLGTTVAVGLGFAWVLWKLLRVYRVSGYGNPDETARKDKKTRTSTVPGQPCQRCAKLGISCVVDKSHKRVTKRSKLEQLEQELRSIKQVVNPAAGGQTTWTPPSPRATYSALPEQTPAAGAAATATSLSAGASNGVAPGLRPQPQVPTPHSEPPATASSLGPSQHGSERRAKTGPTESRMLGSLVVSGDDISPVLPPFRPHSSEKDPDECFEASPTLFWVILYVACRRYPRDRAIFSALIDHVSRDIWQMISVPAMNLESIHALLFLCTWPLPNIRFVTDPSSMFAGIATTSAKLLGCHTGRGSHPHFSVGMRQHFQSNDEEAASTWLACCLLSQRTTSSIGIFPPAIQNNDTQCRRVLESHIWTDLLAMYETQLFLNRFHSAMAAQISANGASQTLWWPCGRPSLSLSSRCSFATTLLEIQSHYFIPLPSQQQHNTAAGATSPPPPSLKANTVRVFNTSRALIALSLDLESRTHFLTHAPQWALRSNVDAAAIIVATLASAAAPQMDPTEADALAQRACGALLRCSVRDTDLPHRACIIMETFWSVRDLVPQIGPAPGAWPERLGAGVTYWCLERFKFGLRAAQSSTDRVNKALDVMQPRFSSNTAAAGPSTAPHANAVATSGAANGPVQAPNQGSTDPFQEVDWSMFMDDFGWVGDDGVLLGLP</sequence>
<protein>
    <submittedName>
        <fullName evidence="1">Uncharacterized protein</fullName>
    </submittedName>
</protein>
<evidence type="ECO:0000313" key="1">
    <source>
        <dbReference type="EMBL" id="KAL3953566.1"/>
    </source>
</evidence>
<evidence type="ECO:0000313" key="2">
    <source>
        <dbReference type="Proteomes" id="UP001638806"/>
    </source>
</evidence>
<name>A0ACC4DB16_PURLI</name>
<comment type="caution">
    <text evidence="1">The sequence shown here is derived from an EMBL/GenBank/DDBJ whole genome shotgun (WGS) entry which is preliminary data.</text>
</comment>
<organism evidence="1 2">
    <name type="scientific">Purpureocillium lilacinum</name>
    <name type="common">Paecilomyces lilacinus</name>
    <dbReference type="NCBI Taxonomy" id="33203"/>
    <lineage>
        <taxon>Eukaryota</taxon>
        <taxon>Fungi</taxon>
        <taxon>Dikarya</taxon>
        <taxon>Ascomycota</taxon>
        <taxon>Pezizomycotina</taxon>
        <taxon>Sordariomycetes</taxon>
        <taxon>Hypocreomycetidae</taxon>
        <taxon>Hypocreales</taxon>
        <taxon>Ophiocordycipitaceae</taxon>
        <taxon>Purpureocillium</taxon>
    </lineage>
</organism>